<reference evidence="9" key="1">
    <citation type="submission" date="2019-07" db="EMBL/GenBank/DDBJ databases">
        <title>Complete genome sequences of three Mycoplasma sp. 1220 strains.</title>
        <authorList>
            <person name="Grozner D."/>
            <person name="Forro B."/>
            <person name="Kovacs A.B."/>
            <person name="Marton S."/>
            <person name="Banyai K."/>
            <person name="Kreizinger Z."/>
            <person name="Sulyok K.M."/>
            <person name="Gyuranecz M."/>
        </authorList>
    </citation>
    <scope>NUCLEOTIDE SEQUENCE [LARGE SCALE GENOMIC DNA]</scope>
    <source>
        <strain evidence="9">MYCAV93</strain>
    </source>
</reference>
<dbReference type="InterPro" id="IPR051393">
    <property type="entry name" value="ABC_transporter_permease"/>
</dbReference>
<dbReference type="SUPFAM" id="SSF161098">
    <property type="entry name" value="MetI-like"/>
    <property type="match status" value="1"/>
</dbReference>
<proteinExistence type="inferred from homology"/>
<evidence type="ECO:0000256" key="3">
    <source>
        <dbReference type="ARBA" id="ARBA00022475"/>
    </source>
</evidence>
<evidence type="ECO:0000313" key="8">
    <source>
        <dbReference type="EMBL" id="QDY88651.1"/>
    </source>
</evidence>
<dbReference type="Pfam" id="PF00528">
    <property type="entry name" value="BPD_transp_1"/>
    <property type="match status" value="1"/>
</dbReference>
<dbReference type="GO" id="GO:0055085">
    <property type="term" value="P:transmembrane transport"/>
    <property type="evidence" value="ECO:0007669"/>
    <property type="project" value="InterPro"/>
</dbReference>
<feature type="transmembrane region" description="Helical" evidence="7">
    <location>
        <begin position="246"/>
        <end position="266"/>
    </location>
</feature>
<protein>
    <submittedName>
        <fullName evidence="8">Sugar ABC transporter permease</fullName>
    </submittedName>
</protein>
<evidence type="ECO:0000256" key="5">
    <source>
        <dbReference type="ARBA" id="ARBA00022989"/>
    </source>
</evidence>
<evidence type="ECO:0000256" key="2">
    <source>
        <dbReference type="ARBA" id="ARBA00022448"/>
    </source>
</evidence>
<evidence type="ECO:0000256" key="7">
    <source>
        <dbReference type="RuleBase" id="RU363032"/>
    </source>
</evidence>
<dbReference type="InterPro" id="IPR000515">
    <property type="entry name" value="MetI-like"/>
</dbReference>
<feature type="transmembrane region" description="Helical" evidence="7">
    <location>
        <begin position="142"/>
        <end position="161"/>
    </location>
</feature>
<dbReference type="Proteomes" id="UP000317512">
    <property type="component" value="Chromosome"/>
</dbReference>
<comment type="similarity">
    <text evidence="7">Belongs to the binding-protein-dependent transport system permease family.</text>
</comment>
<sequence>MKLKSNSSYAKIGEKFKPLFNWSLRKQSVSKSNVSTTVLDKRTPFYVPFVLLLPALILIFMFTIVPMIYNIINSFSDSVTLKFTLKNYIQTFSSLEYAIGFRNSFIYGILVLPFVLMISLVISSVIAKLYRKWARGFWQTVFFMPYITNGVAISLTFIQVFEQKGVLNQIIGTDIAWLKEGSPDGFHAVIALIINGVWSGLAFNILIFTTAMLSVDKNLYHSASIDGTGGVKQFFSITLPSIKSTINFLITLGIIGGIKVFPLALFENKPTDATANGASTLMLYIYQKTQEGNLYISGASSIALFIIGVTFSSIIRGGFFAAQTTLNYLGERNVWVKVEMTKHTNKETLKKK</sequence>
<feature type="transmembrane region" description="Helical" evidence="7">
    <location>
        <begin position="45"/>
        <end position="72"/>
    </location>
</feature>
<accession>A0A5B8JEU3</accession>
<name>A0A5B8JEU3_9MOLU</name>
<dbReference type="CDD" id="cd06261">
    <property type="entry name" value="TM_PBP2"/>
    <property type="match status" value="1"/>
</dbReference>
<evidence type="ECO:0000313" key="9">
    <source>
        <dbReference type="Proteomes" id="UP000317512"/>
    </source>
</evidence>
<dbReference type="GO" id="GO:0005886">
    <property type="term" value="C:plasma membrane"/>
    <property type="evidence" value="ECO:0007669"/>
    <property type="project" value="UniProtKB-SubCell"/>
</dbReference>
<organism evidence="8 9">
    <name type="scientific">Mycoplasma anserisalpingitidis</name>
    <dbReference type="NCBI Taxonomy" id="519450"/>
    <lineage>
        <taxon>Bacteria</taxon>
        <taxon>Bacillati</taxon>
        <taxon>Mycoplasmatota</taxon>
        <taxon>Mollicutes</taxon>
        <taxon>Mycoplasmataceae</taxon>
        <taxon>Mycoplasma</taxon>
    </lineage>
</organism>
<dbReference type="RefSeq" id="WP_146309104.1">
    <property type="nucleotide sequence ID" value="NZ_CP041663.1"/>
</dbReference>
<dbReference type="PANTHER" id="PTHR30193:SF37">
    <property type="entry name" value="INNER MEMBRANE ABC TRANSPORTER PERMEASE PROTEIN YCJO"/>
    <property type="match status" value="1"/>
</dbReference>
<keyword evidence="4 7" id="KW-0812">Transmembrane</keyword>
<gene>
    <name evidence="8" type="ORF">FOY43_03240</name>
</gene>
<dbReference type="Gene3D" id="1.10.3720.10">
    <property type="entry name" value="MetI-like"/>
    <property type="match status" value="1"/>
</dbReference>
<evidence type="ECO:0000256" key="4">
    <source>
        <dbReference type="ARBA" id="ARBA00022692"/>
    </source>
</evidence>
<feature type="transmembrane region" description="Helical" evidence="7">
    <location>
        <begin position="294"/>
        <end position="315"/>
    </location>
</feature>
<evidence type="ECO:0000256" key="1">
    <source>
        <dbReference type="ARBA" id="ARBA00004651"/>
    </source>
</evidence>
<keyword evidence="3" id="KW-1003">Cell membrane</keyword>
<feature type="transmembrane region" description="Helical" evidence="7">
    <location>
        <begin position="105"/>
        <end position="130"/>
    </location>
</feature>
<dbReference type="PROSITE" id="PS50928">
    <property type="entry name" value="ABC_TM1"/>
    <property type="match status" value="1"/>
</dbReference>
<comment type="subcellular location">
    <subcellularLocation>
        <location evidence="1 7">Cell membrane</location>
        <topology evidence="1 7">Multi-pass membrane protein</topology>
    </subcellularLocation>
</comment>
<feature type="transmembrane region" description="Helical" evidence="7">
    <location>
        <begin position="186"/>
        <end position="208"/>
    </location>
</feature>
<dbReference type="OrthoDB" id="42615at2"/>
<dbReference type="InterPro" id="IPR035906">
    <property type="entry name" value="MetI-like_sf"/>
</dbReference>
<evidence type="ECO:0000256" key="6">
    <source>
        <dbReference type="ARBA" id="ARBA00023136"/>
    </source>
</evidence>
<dbReference type="AlphaFoldDB" id="A0A5B8JEU3"/>
<keyword evidence="5 7" id="KW-1133">Transmembrane helix</keyword>
<dbReference type="PANTHER" id="PTHR30193">
    <property type="entry name" value="ABC TRANSPORTER PERMEASE PROTEIN"/>
    <property type="match status" value="1"/>
</dbReference>
<keyword evidence="2 7" id="KW-0813">Transport</keyword>
<dbReference type="EMBL" id="CP041663">
    <property type="protein sequence ID" value="QDY88651.1"/>
    <property type="molecule type" value="Genomic_DNA"/>
</dbReference>
<keyword evidence="6 7" id="KW-0472">Membrane</keyword>